<evidence type="ECO:0000256" key="1">
    <source>
        <dbReference type="SAM" id="MobiDB-lite"/>
    </source>
</evidence>
<gene>
    <name evidence="2" type="ORF">BEMITA_LOCUS10637</name>
</gene>
<dbReference type="AlphaFoldDB" id="A0A9P0AI53"/>
<protein>
    <submittedName>
        <fullName evidence="2">Uncharacterized protein</fullName>
    </submittedName>
</protein>
<evidence type="ECO:0000313" key="2">
    <source>
        <dbReference type="EMBL" id="CAH0392080.1"/>
    </source>
</evidence>
<dbReference type="EMBL" id="OU963867">
    <property type="protein sequence ID" value="CAH0392080.1"/>
    <property type="molecule type" value="Genomic_DNA"/>
</dbReference>
<dbReference type="Proteomes" id="UP001152759">
    <property type="component" value="Chromosome 6"/>
</dbReference>
<feature type="region of interest" description="Disordered" evidence="1">
    <location>
        <begin position="1"/>
        <end position="26"/>
    </location>
</feature>
<reference evidence="2" key="1">
    <citation type="submission" date="2021-12" db="EMBL/GenBank/DDBJ databases">
        <authorList>
            <person name="King R."/>
        </authorList>
    </citation>
    <scope>NUCLEOTIDE SEQUENCE</scope>
</reference>
<name>A0A9P0AI53_BEMTA</name>
<sequence length="223" mass="25487">MASRPCGTLTSLGETENSGSKPCAETETHSNGIIYLARGAGRWIANFSERVLDLGERIVDVAERKLYTLYTDPQKEPANGARKEESCIIVRCPVAIKCTRYKVNRRRTGMSLWKHSKQECVEEYILKTCEKNAPGNVNRRRAGMIPWKHSKQECVEGFILRVTDSTLYESRTLEKKNFKSARNLSFQPLTVVIESVDELTHCLVVIDNVKYDFDFFCQVYGYE</sequence>
<keyword evidence="3" id="KW-1185">Reference proteome</keyword>
<proteinExistence type="predicted"/>
<evidence type="ECO:0000313" key="3">
    <source>
        <dbReference type="Proteomes" id="UP001152759"/>
    </source>
</evidence>
<accession>A0A9P0AI53</accession>
<feature type="compositionally biased region" description="Polar residues" evidence="1">
    <location>
        <begin position="8"/>
        <end position="20"/>
    </location>
</feature>
<organism evidence="2 3">
    <name type="scientific">Bemisia tabaci</name>
    <name type="common">Sweetpotato whitefly</name>
    <name type="synonym">Aleurodes tabaci</name>
    <dbReference type="NCBI Taxonomy" id="7038"/>
    <lineage>
        <taxon>Eukaryota</taxon>
        <taxon>Metazoa</taxon>
        <taxon>Ecdysozoa</taxon>
        <taxon>Arthropoda</taxon>
        <taxon>Hexapoda</taxon>
        <taxon>Insecta</taxon>
        <taxon>Pterygota</taxon>
        <taxon>Neoptera</taxon>
        <taxon>Paraneoptera</taxon>
        <taxon>Hemiptera</taxon>
        <taxon>Sternorrhyncha</taxon>
        <taxon>Aleyrodoidea</taxon>
        <taxon>Aleyrodidae</taxon>
        <taxon>Aleyrodinae</taxon>
        <taxon>Bemisia</taxon>
    </lineage>
</organism>